<evidence type="ECO:0000256" key="9">
    <source>
        <dbReference type="HAMAP-Rule" id="MF_02041"/>
    </source>
</evidence>
<evidence type="ECO:0000256" key="3">
    <source>
        <dbReference type="ARBA" id="ARBA00022630"/>
    </source>
</evidence>
<comment type="catalytic activity">
    <reaction evidence="9">
        <text>5,6-dihydrouridine(20) in tRNA + NADP(+) = uridine(20) in tRNA + NADPH + H(+)</text>
        <dbReference type="Rhea" id="RHEA:53336"/>
        <dbReference type="Rhea" id="RHEA-COMP:13533"/>
        <dbReference type="Rhea" id="RHEA-COMP:13534"/>
        <dbReference type="ChEBI" id="CHEBI:15378"/>
        <dbReference type="ChEBI" id="CHEBI:57783"/>
        <dbReference type="ChEBI" id="CHEBI:58349"/>
        <dbReference type="ChEBI" id="CHEBI:65315"/>
        <dbReference type="ChEBI" id="CHEBI:74443"/>
        <dbReference type="EC" id="1.3.1.91"/>
    </reaction>
</comment>
<dbReference type="SUPFAM" id="SSF51395">
    <property type="entry name" value="FMN-linked oxidoreductases"/>
    <property type="match status" value="1"/>
</dbReference>
<keyword evidence="12" id="KW-0547">Nucleotide-binding</keyword>
<comment type="caution">
    <text evidence="9">Lacks conserved residue(s) required for the propagation of feature annotation.</text>
</comment>
<sequence>MIINYIIHRWVIIYLCTIIKANGKGKTMSRISIAPMVDITDRHFRYFCRLLTKKSILYTEMITSSAIIHGDRNKILDFDPFEKPIVLQIAGCDKGEIAEAVKIAEDWDYDEINLNIGCPSDRVSGNQMGAALMAYPELVAEIIQAMRKETKKPISVKHRIGINGTNILPSSLSKVIFDKYEDMEYFIKTLYKVGVKHFIIHARIAILEGLSPKENREVPPLRYDEVYRVKENFPELFIEINGGTKTIESIKEHLQYVDGVMLGRIAYENPFLLTEVDQFFEEGNVNNISRRQVIEGLIDYMEKIEKDEKVGYQVLKNTLGLFHNKRGSKIWRQLLSPPWGEGYYAKEILEKALLMLPEEVLNEKLV</sequence>
<comment type="similarity">
    <text evidence="10">Belongs to the dus family.</text>
</comment>
<keyword evidence="3 9" id="KW-0285">Flavoprotein</keyword>
<dbReference type="Gene3D" id="3.20.20.70">
    <property type="entry name" value="Aldolase class I"/>
    <property type="match status" value="1"/>
</dbReference>
<evidence type="ECO:0000256" key="10">
    <source>
        <dbReference type="PIRNR" id="PIRNR006621"/>
    </source>
</evidence>
<evidence type="ECO:0000256" key="4">
    <source>
        <dbReference type="ARBA" id="ARBA00022643"/>
    </source>
</evidence>
<keyword evidence="4 9" id="KW-0288">FMN</keyword>
<comment type="function">
    <text evidence="9">Catalyzes the synthesis of 5,6-dihydrouridine (D), a modified base found in the D-loop of most tRNAs, via the reduction of the C5-C6 double bond in target uridines. Specifically modifies U20 and U20a in tRNAs.</text>
</comment>
<feature type="binding site" evidence="9 12">
    <location>
        <begin position="35"/>
        <end position="37"/>
    </location>
    <ligand>
        <name>FMN</name>
        <dbReference type="ChEBI" id="CHEBI:58210"/>
    </ligand>
</feature>
<dbReference type="InterPro" id="IPR013785">
    <property type="entry name" value="Aldolase_TIM"/>
</dbReference>
<keyword evidence="15" id="KW-1185">Reference proteome</keyword>
<evidence type="ECO:0000259" key="13">
    <source>
        <dbReference type="Pfam" id="PF01207"/>
    </source>
</evidence>
<dbReference type="InterPro" id="IPR035587">
    <property type="entry name" value="DUS-like_FMN-bd"/>
</dbReference>
<dbReference type="InterPro" id="IPR018517">
    <property type="entry name" value="tRNA_hU_synthase_CS"/>
</dbReference>
<evidence type="ECO:0000256" key="12">
    <source>
        <dbReference type="PIRSR" id="PIRSR006621-2"/>
    </source>
</evidence>
<reference evidence="14 15" key="1">
    <citation type="submission" date="2016-11" db="EMBL/GenBank/DDBJ databases">
        <authorList>
            <person name="Manzoor S."/>
        </authorList>
    </citation>
    <scope>NUCLEOTIDE SEQUENCE [LARGE SCALE GENOMIC DNA]</scope>
    <source>
        <strain evidence="14">Clostridium ultunense strain Esp</strain>
    </source>
</reference>
<dbReference type="PROSITE" id="PS01136">
    <property type="entry name" value="UPF0034"/>
    <property type="match status" value="1"/>
</dbReference>
<dbReference type="Gene3D" id="1.20.120.1460">
    <property type="match status" value="1"/>
</dbReference>
<dbReference type="InterPro" id="IPR004653">
    <property type="entry name" value="DusA"/>
</dbReference>
<evidence type="ECO:0000256" key="1">
    <source>
        <dbReference type="ARBA" id="ARBA00001917"/>
    </source>
</evidence>
<dbReference type="HOGENOM" id="CLU_013299_2_1_9"/>
<feature type="binding site" evidence="9 12">
    <location>
        <position position="88"/>
    </location>
    <ligand>
        <name>FMN</name>
        <dbReference type="ChEBI" id="CHEBI:58210"/>
    </ligand>
</feature>
<dbReference type="GO" id="GO:0010181">
    <property type="term" value="F:FMN binding"/>
    <property type="evidence" value="ECO:0007669"/>
    <property type="project" value="UniProtKB-UniRule"/>
</dbReference>
<feature type="active site" description="Proton donor" evidence="9 11">
    <location>
        <position position="118"/>
    </location>
</feature>
<dbReference type="GO" id="GO:0000049">
    <property type="term" value="F:tRNA binding"/>
    <property type="evidence" value="ECO:0007669"/>
    <property type="project" value="UniProtKB-UniRule"/>
</dbReference>
<dbReference type="GO" id="GO:0102266">
    <property type="term" value="F:tRNA-dihydrouridine20a synthase activity"/>
    <property type="evidence" value="ECO:0007669"/>
    <property type="project" value="RHEA"/>
</dbReference>
<proteinExistence type="inferred from homology"/>
<feature type="site" description="Interacts with tRNA; defines subfamily-specific binding signature" evidence="9">
    <location>
        <position position="332"/>
    </location>
</feature>
<evidence type="ECO:0000256" key="11">
    <source>
        <dbReference type="PIRSR" id="PIRSR006621-1"/>
    </source>
</evidence>
<evidence type="ECO:0000256" key="8">
    <source>
        <dbReference type="ARBA" id="ARBA00023002"/>
    </source>
</evidence>
<feature type="binding site" evidence="9 12">
    <location>
        <begin position="263"/>
        <end position="264"/>
    </location>
    <ligand>
        <name>FMN</name>
        <dbReference type="ChEBI" id="CHEBI:58210"/>
    </ligand>
</feature>
<dbReference type="GO" id="GO:0102264">
    <property type="term" value="F:tRNA-dihydrouridine20 synthase activity"/>
    <property type="evidence" value="ECO:0007669"/>
    <property type="project" value="UniProtKB-EC"/>
</dbReference>
<feature type="binding site" evidence="9 12">
    <location>
        <begin position="241"/>
        <end position="243"/>
    </location>
    <ligand>
        <name>FMN</name>
        <dbReference type="ChEBI" id="CHEBI:58210"/>
    </ligand>
</feature>
<dbReference type="NCBIfam" id="NF008774">
    <property type="entry name" value="PRK11815.1"/>
    <property type="match status" value="1"/>
</dbReference>
<dbReference type="Pfam" id="PF01207">
    <property type="entry name" value="Dus"/>
    <property type="match status" value="1"/>
</dbReference>
<protein>
    <recommendedName>
        <fullName evidence="9">tRNA-dihydrouridine(20/20a) synthase</fullName>
        <ecNumber evidence="9">1.3.1.91</ecNumber>
    </recommendedName>
    <alternativeName>
        <fullName evidence="9">DusA-like U20-specific dihydrouridine synthase</fullName>
        <shortName evidence="9">U20-specific Dus</shortName>
    </alternativeName>
</protein>
<evidence type="ECO:0000256" key="7">
    <source>
        <dbReference type="ARBA" id="ARBA00022884"/>
    </source>
</evidence>
<evidence type="ECO:0000256" key="5">
    <source>
        <dbReference type="ARBA" id="ARBA00022694"/>
    </source>
</evidence>
<accession>M1Z304</accession>
<evidence type="ECO:0000313" key="15">
    <source>
        <dbReference type="Proteomes" id="UP000245423"/>
    </source>
</evidence>
<dbReference type="EMBL" id="LT669839">
    <property type="protein sequence ID" value="SHD75721.1"/>
    <property type="molecule type" value="Genomic_DNA"/>
</dbReference>
<keyword evidence="5 9" id="KW-0819">tRNA processing</keyword>
<dbReference type="EC" id="1.3.1.91" evidence="9"/>
<dbReference type="HAMAP" id="MF_02041">
    <property type="entry name" value="DusA_subfam"/>
    <property type="match status" value="1"/>
</dbReference>
<feature type="site" description="Interacts with tRNA" evidence="9">
    <location>
        <position position="115"/>
    </location>
</feature>
<name>M1Z304_9FIRM</name>
<dbReference type="PANTHER" id="PTHR42907">
    <property type="entry name" value="FMN-LINKED OXIDOREDUCTASES SUPERFAMILY PROTEIN"/>
    <property type="match status" value="1"/>
</dbReference>
<comment type="catalytic activity">
    <reaction evidence="9">
        <text>5,6-dihydrouridine(20a) in tRNA + NAD(+) = uridine(20a) in tRNA + NADH + H(+)</text>
        <dbReference type="Rhea" id="RHEA:53348"/>
        <dbReference type="Rhea" id="RHEA-COMP:13535"/>
        <dbReference type="Rhea" id="RHEA-COMP:13536"/>
        <dbReference type="ChEBI" id="CHEBI:15378"/>
        <dbReference type="ChEBI" id="CHEBI:57540"/>
        <dbReference type="ChEBI" id="CHEBI:57945"/>
        <dbReference type="ChEBI" id="CHEBI:65315"/>
        <dbReference type="ChEBI" id="CHEBI:74443"/>
    </reaction>
</comment>
<comment type="cofactor">
    <cofactor evidence="1 9 10 12">
        <name>FMN</name>
        <dbReference type="ChEBI" id="CHEBI:58210"/>
    </cofactor>
</comment>
<evidence type="ECO:0000313" key="14">
    <source>
        <dbReference type="EMBL" id="SHD75721.1"/>
    </source>
</evidence>
<comment type="catalytic activity">
    <reaction evidence="9">
        <text>5,6-dihydrouridine(20) in tRNA + NAD(+) = uridine(20) in tRNA + NADH + H(+)</text>
        <dbReference type="Rhea" id="RHEA:53340"/>
        <dbReference type="Rhea" id="RHEA-COMP:13533"/>
        <dbReference type="Rhea" id="RHEA-COMP:13534"/>
        <dbReference type="ChEBI" id="CHEBI:15378"/>
        <dbReference type="ChEBI" id="CHEBI:57540"/>
        <dbReference type="ChEBI" id="CHEBI:57945"/>
        <dbReference type="ChEBI" id="CHEBI:65315"/>
        <dbReference type="ChEBI" id="CHEBI:74443"/>
        <dbReference type="EC" id="1.3.1.91"/>
    </reaction>
</comment>
<evidence type="ECO:0000256" key="2">
    <source>
        <dbReference type="ARBA" id="ARBA00022555"/>
    </source>
</evidence>
<dbReference type="CDD" id="cd02801">
    <property type="entry name" value="DUS_like_FMN"/>
    <property type="match status" value="1"/>
</dbReference>
<feature type="binding site" evidence="9 12">
    <location>
        <position position="157"/>
    </location>
    <ligand>
        <name>FMN</name>
        <dbReference type="ChEBI" id="CHEBI:58210"/>
    </ligand>
</feature>
<feature type="site" description="Interacts with tRNA; defines subfamily-specific binding signature" evidence="9">
    <location>
        <position position="213"/>
    </location>
</feature>
<feature type="domain" description="DUS-like FMN-binding" evidence="13">
    <location>
        <begin position="33"/>
        <end position="336"/>
    </location>
</feature>
<comment type="catalytic activity">
    <reaction evidence="9">
        <text>5,6-dihydrouridine(20a) in tRNA + NADP(+) = uridine(20a) in tRNA + NADPH + H(+)</text>
        <dbReference type="Rhea" id="RHEA:53344"/>
        <dbReference type="Rhea" id="RHEA-COMP:13535"/>
        <dbReference type="Rhea" id="RHEA-COMP:13536"/>
        <dbReference type="ChEBI" id="CHEBI:15378"/>
        <dbReference type="ChEBI" id="CHEBI:57783"/>
        <dbReference type="ChEBI" id="CHEBI:58349"/>
        <dbReference type="ChEBI" id="CHEBI:65315"/>
        <dbReference type="ChEBI" id="CHEBI:74443"/>
    </reaction>
</comment>
<feature type="site" description="Interacts with tRNA" evidence="9">
    <location>
        <position position="216"/>
    </location>
</feature>
<evidence type="ECO:0000256" key="6">
    <source>
        <dbReference type="ARBA" id="ARBA00022857"/>
    </source>
</evidence>
<comment type="similarity">
    <text evidence="9">Belongs to the Dus family. DusA subfamily.</text>
</comment>
<keyword evidence="7 9" id="KW-0694">RNA-binding</keyword>
<dbReference type="Proteomes" id="UP000245423">
    <property type="component" value="Chromosome 1"/>
</dbReference>
<keyword evidence="6 9" id="KW-0521">NADP</keyword>
<dbReference type="NCBIfam" id="TIGR00742">
    <property type="entry name" value="yjbN"/>
    <property type="match status" value="1"/>
</dbReference>
<dbReference type="AlphaFoldDB" id="M1Z304"/>
<dbReference type="PANTHER" id="PTHR42907:SF1">
    <property type="entry name" value="FMN-LINKED OXIDOREDUCTASES SUPERFAMILY PROTEIN"/>
    <property type="match status" value="1"/>
</dbReference>
<dbReference type="GO" id="GO:0050660">
    <property type="term" value="F:flavin adenine dinucleotide binding"/>
    <property type="evidence" value="ECO:0007669"/>
    <property type="project" value="InterPro"/>
</dbReference>
<keyword evidence="8 9" id="KW-0560">Oxidoreductase</keyword>
<dbReference type="InterPro" id="IPR001269">
    <property type="entry name" value="DUS_fam"/>
</dbReference>
<keyword evidence="2 9" id="KW-0820">tRNA-binding</keyword>
<organism evidence="14 15">
    <name type="scientific">[Clostridium] ultunense Esp</name>
    <dbReference type="NCBI Taxonomy" id="1288971"/>
    <lineage>
        <taxon>Bacteria</taxon>
        <taxon>Bacillati</taxon>
        <taxon>Bacillota</taxon>
        <taxon>Tissierellia</taxon>
        <taxon>Tissierellales</taxon>
        <taxon>Tepidimicrobiaceae</taxon>
        <taxon>Schnuerera</taxon>
    </lineage>
</organism>
<gene>
    <name evidence="14" type="primary">dus</name>
    <name evidence="14" type="ORF">CUESP1_0330</name>
</gene>
<dbReference type="PIRSF" id="PIRSF006621">
    <property type="entry name" value="Dus"/>
    <property type="match status" value="1"/>
</dbReference>
<feature type="binding site" evidence="9 12">
    <location>
        <position position="201"/>
    </location>
    <ligand>
        <name>FMN</name>
        <dbReference type="ChEBI" id="CHEBI:58210"/>
    </ligand>
</feature>